<sequence length="82" mass="9065">MLGGEAIVDRTDDPSRPVGHSAAGRRVRVDITGNPTAAVEEHQGSRKNRRFRQEYPDRDLMAVLAEHCLVKDPVRASEDDLG</sequence>
<protein>
    <submittedName>
        <fullName evidence="2">Uncharacterized protein</fullName>
    </submittedName>
</protein>
<accession>A0A645F2B3</accession>
<reference evidence="2" key="1">
    <citation type="submission" date="2019-08" db="EMBL/GenBank/DDBJ databases">
        <authorList>
            <person name="Kucharzyk K."/>
            <person name="Murdoch R.W."/>
            <person name="Higgins S."/>
            <person name="Loffler F."/>
        </authorList>
    </citation>
    <scope>NUCLEOTIDE SEQUENCE</scope>
</reference>
<dbReference type="EMBL" id="VSSQ01054457">
    <property type="protein sequence ID" value="MPN08411.1"/>
    <property type="molecule type" value="Genomic_DNA"/>
</dbReference>
<dbReference type="AlphaFoldDB" id="A0A645F2B3"/>
<organism evidence="2">
    <name type="scientific">bioreactor metagenome</name>
    <dbReference type="NCBI Taxonomy" id="1076179"/>
    <lineage>
        <taxon>unclassified sequences</taxon>
        <taxon>metagenomes</taxon>
        <taxon>ecological metagenomes</taxon>
    </lineage>
</organism>
<gene>
    <name evidence="2" type="ORF">SDC9_155693</name>
</gene>
<comment type="caution">
    <text evidence="2">The sequence shown here is derived from an EMBL/GenBank/DDBJ whole genome shotgun (WGS) entry which is preliminary data.</text>
</comment>
<name>A0A645F2B3_9ZZZZ</name>
<evidence type="ECO:0000256" key="1">
    <source>
        <dbReference type="SAM" id="MobiDB-lite"/>
    </source>
</evidence>
<feature type="region of interest" description="Disordered" evidence="1">
    <location>
        <begin position="1"/>
        <end position="53"/>
    </location>
</feature>
<evidence type="ECO:0000313" key="2">
    <source>
        <dbReference type="EMBL" id="MPN08411.1"/>
    </source>
</evidence>
<proteinExistence type="predicted"/>